<feature type="compositionally biased region" description="Low complexity" evidence="1">
    <location>
        <begin position="333"/>
        <end position="346"/>
    </location>
</feature>
<dbReference type="PANTHER" id="PTHR36142">
    <property type="entry name" value="METALLO-HYDROLASE/OXIDOREDUCTASE SUPERFAMILY PROTEIN"/>
    <property type="match status" value="1"/>
</dbReference>
<dbReference type="Proteomes" id="UP000242814">
    <property type="component" value="Unassembled WGS sequence"/>
</dbReference>
<comment type="caution">
    <text evidence="2">The sequence shown here is derived from an EMBL/GenBank/DDBJ whole genome shotgun (WGS) entry which is preliminary data.</text>
</comment>
<dbReference type="EMBL" id="LZYO01000007">
    <property type="protein sequence ID" value="ODH45119.1"/>
    <property type="molecule type" value="Genomic_DNA"/>
</dbReference>
<name>A0A1D2JPG9_PARBR</name>
<proteinExistence type="predicted"/>
<evidence type="ECO:0000313" key="2">
    <source>
        <dbReference type="EMBL" id="ODH45119.1"/>
    </source>
</evidence>
<dbReference type="InterPro" id="IPR036866">
    <property type="entry name" value="RibonucZ/Hydroxyglut_hydro"/>
</dbReference>
<evidence type="ECO:0000256" key="1">
    <source>
        <dbReference type="SAM" id="MobiDB-lite"/>
    </source>
</evidence>
<dbReference type="Gene3D" id="3.60.15.10">
    <property type="entry name" value="Ribonuclease Z/Hydroxyacylglutathione hydrolase-like"/>
    <property type="match status" value="1"/>
</dbReference>
<evidence type="ECO:0000313" key="3">
    <source>
        <dbReference type="Proteomes" id="UP000242814"/>
    </source>
</evidence>
<dbReference type="PANTHER" id="PTHR36142:SF5">
    <property type="entry name" value="METALLO-BETA-LACTAMASE DOMAIN-CONTAINING PROTEIN"/>
    <property type="match status" value="1"/>
</dbReference>
<reference evidence="2 3" key="1">
    <citation type="submission" date="2016-06" db="EMBL/GenBank/DDBJ databases">
        <authorList>
            <person name="Kjaerup R.B."/>
            <person name="Dalgaard T.S."/>
            <person name="Juul-Madsen H.R."/>
        </authorList>
    </citation>
    <scope>NUCLEOTIDE SEQUENCE [LARGE SCALE GENOMIC DNA]</scope>
    <source>
        <strain evidence="2 3">Pb300</strain>
    </source>
</reference>
<gene>
    <name evidence="2" type="ORF">ACO22_00414</name>
</gene>
<dbReference type="VEuPathDB" id="FungiDB:PADG_03752"/>
<dbReference type="AlphaFoldDB" id="A0A1D2JPG9"/>
<feature type="compositionally biased region" description="Basic and acidic residues" evidence="1">
    <location>
        <begin position="223"/>
        <end position="236"/>
    </location>
</feature>
<accession>A0A1D2JPG9</accession>
<organism evidence="2 3">
    <name type="scientific">Paracoccidioides brasiliensis</name>
    <dbReference type="NCBI Taxonomy" id="121759"/>
    <lineage>
        <taxon>Eukaryota</taxon>
        <taxon>Fungi</taxon>
        <taxon>Dikarya</taxon>
        <taxon>Ascomycota</taxon>
        <taxon>Pezizomycotina</taxon>
        <taxon>Eurotiomycetes</taxon>
        <taxon>Eurotiomycetidae</taxon>
        <taxon>Onygenales</taxon>
        <taxon>Ajellomycetaceae</taxon>
        <taxon>Paracoccidioides</taxon>
    </lineage>
</organism>
<feature type="region of interest" description="Disordered" evidence="1">
    <location>
        <begin position="293"/>
        <end position="355"/>
    </location>
</feature>
<dbReference type="VEuPathDB" id="FungiDB:PABG_01657"/>
<protein>
    <submittedName>
        <fullName evidence="2">Uncharacterized protein</fullName>
    </submittedName>
</protein>
<feature type="region of interest" description="Disordered" evidence="1">
    <location>
        <begin position="207"/>
        <end position="261"/>
    </location>
</feature>
<sequence length="521" mass="55753">MEVATASAFPLASLSAHLNADTTFLLTFDPDEGDSACRDHKSSPSFTILVDPWLVGRSVIGHRWFVSSEHSVQPCINHLSQLDQEPDLVIVSQDNPDHCHESTLCQLPRKSSKTSIVAVPKAAEAIQKFDHFHRTKIVAIPEYSPKRPESILHFSINPLTQTGEAGEVTIALVPARDLAGVHNAIGITYLAPTAGPCSEPFSTINLPPRDPPIHGVLQPAEDLSEKGRGGVDKRVPSEPISSPTNIVPNPKASPDLRSSIMPKPTLSLRLRSHIQSQRQNDSSRHAGIPSLARESLSATAPTASSSHLPPSLKCKNGDSTSHAFPTCSPEAQPPSLDLLSGSPSAPIVESPSSTNQISQAEAITESTTFSSAASTATAEVYQSASSRRPAPISILYTPHGLPSSPSLDKFISNYLHIDPNTSASQPLTLLIHAFHCVQNPWYLGGNIIAGANRGGVTLAKKLRAKCWISAHDEEKITGGVVSKFVKIEKEMVGDIRRAVREGGVDCDVRELGVGEEILLKG</sequence>
<feature type="compositionally biased region" description="Low complexity" evidence="1">
    <location>
        <begin position="295"/>
        <end position="312"/>
    </location>
</feature>